<reference evidence="4" key="2">
    <citation type="submission" date="2025-08" db="UniProtKB">
        <authorList>
            <consortium name="Ensembl"/>
        </authorList>
    </citation>
    <scope>IDENTIFICATION</scope>
</reference>
<feature type="compositionally biased region" description="Low complexity" evidence="3">
    <location>
        <begin position="276"/>
        <end position="285"/>
    </location>
</feature>
<feature type="compositionally biased region" description="Basic and acidic residues" evidence="3">
    <location>
        <begin position="237"/>
        <end position="254"/>
    </location>
</feature>
<dbReference type="PANTHER" id="PTHR13109">
    <property type="entry name" value="NEUROCHONDRIN"/>
    <property type="match status" value="1"/>
</dbReference>
<dbReference type="InterPro" id="IPR016024">
    <property type="entry name" value="ARM-type_fold"/>
</dbReference>
<reference evidence="4" key="3">
    <citation type="submission" date="2025-09" db="UniProtKB">
        <authorList>
            <consortium name="Ensembl"/>
        </authorList>
    </citation>
    <scope>IDENTIFICATION</scope>
</reference>
<evidence type="ECO:0000313" key="4">
    <source>
        <dbReference type="Ensembl" id="ENSGACP00000060220.1"/>
    </source>
</evidence>
<dbReference type="GO" id="GO:0031175">
    <property type="term" value="P:neuron projection development"/>
    <property type="evidence" value="ECO:0007669"/>
    <property type="project" value="TreeGrafter"/>
</dbReference>
<organism evidence="4 5">
    <name type="scientific">Gasterosteus aculeatus aculeatus</name>
    <name type="common">three-spined stickleback</name>
    <dbReference type="NCBI Taxonomy" id="481459"/>
    <lineage>
        <taxon>Eukaryota</taxon>
        <taxon>Metazoa</taxon>
        <taxon>Chordata</taxon>
        <taxon>Craniata</taxon>
        <taxon>Vertebrata</taxon>
        <taxon>Euteleostomi</taxon>
        <taxon>Actinopterygii</taxon>
        <taxon>Neopterygii</taxon>
        <taxon>Teleostei</taxon>
        <taxon>Neoteleostei</taxon>
        <taxon>Acanthomorphata</taxon>
        <taxon>Eupercaria</taxon>
        <taxon>Perciformes</taxon>
        <taxon>Cottioidei</taxon>
        <taxon>Gasterosteales</taxon>
        <taxon>Gasterosteidae</taxon>
        <taxon>Gasterosteus</taxon>
    </lineage>
</organism>
<evidence type="ECO:0000256" key="2">
    <source>
        <dbReference type="ARBA" id="ARBA00018324"/>
    </source>
</evidence>
<accession>A0AAQ4RB33</accession>
<dbReference type="InterPro" id="IPR008709">
    <property type="entry name" value="Neurochondrin"/>
</dbReference>
<dbReference type="GO" id="GO:0048168">
    <property type="term" value="P:regulation of neuronal synaptic plasticity"/>
    <property type="evidence" value="ECO:0007669"/>
    <property type="project" value="TreeGrafter"/>
</dbReference>
<proteinExistence type="inferred from homology"/>
<reference evidence="4 5" key="1">
    <citation type="journal article" date="2021" name="G3 (Bethesda)">
        <title>Improved contiguity of the threespine stickleback genome using long-read sequencing.</title>
        <authorList>
            <person name="Nath S."/>
            <person name="Shaw D.E."/>
            <person name="White M.A."/>
        </authorList>
    </citation>
    <scope>NUCLEOTIDE SEQUENCE [LARGE SCALE GENOMIC DNA]</scope>
    <source>
        <strain evidence="4 5">Lake Benthic</strain>
    </source>
</reference>
<dbReference type="GeneTree" id="ENSGT00390000013601"/>
<dbReference type="PANTHER" id="PTHR13109:SF7">
    <property type="entry name" value="NEUROCHONDRIN"/>
    <property type="match status" value="1"/>
</dbReference>
<sequence>MPRRPSDLTPPKMAAAPPSNYLSRDWCVDILEPFSLVPRDSVDISLPGSAFELLPRVIYLLIAAVIMADSAHGAMALLAQPAVNEQLAGGDGGEGSEMEADGGLTDAQAEVLERCLHALRKAQNDSHTLAALLLITRLCPASQLDKPTLRRIFEAVGLNLPARLLVTAVKGSDNSGLPPQELLSLGTALLAALSTDPDMACHPQLLTTIPLLLGILANGPVTRQEQQETQDQSQDGEAGRGAESKVHPQERSSTESDAADVAGSTGDQIEADSEGKTSSESSPSSKLDEAVASDCYQVLTAVCALSRGPDQLLSRGAVPALCQAVEQNQTFSHQRGLALLGRLLSGKTKDKVWSTNPEELLTLLVRLSKDFCQATGQTKLDMCAQLVQFLPPAGVSVQSEELKGAVVRVWGALRPMLQAKLTPRQIGPILVLSACLLDLHGWEPVGPPKFCCLLVNRACVEVRMGLEEPPGNELSPELQHTLTGCYRIMEAAIEQACCMGLSQTPEAPPSSIPSISLQQSRQVLGVLEEAFSALMYHLQQVEPSRYGDPFIFATFRSLCSWLAEETSCLKEEVTGLLPFLIGYSRSHLQGESPEEGLSAWMAEVSVREERAAWTGREALRYLLPALCHLSAEEGPRKVLLTLDTPALLVDFLSRCWTAPKGRSGVASARDPSMETACSALLNFTVTEPERVRKDQSFRTLEALLSEALPVLVHKPRLLVLAANFCTLGLMIGRLKVAPSGGGSVEGGQRRLFSAALRFLRSALDSGSGPGPVEVSPAWEESWDEAAELWRLCLQALGGCVRAQPWIAGLVREEGWLKHTLAMLSRCSALPDQHTQQALEEALCAMADQCPGCKKEIGDAMRTNKGALMCMKNLKKSAGVK</sequence>
<dbReference type="Pfam" id="PF05536">
    <property type="entry name" value="Neurochondrin"/>
    <property type="match status" value="2"/>
</dbReference>
<evidence type="ECO:0000256" key="3">
    <source>
        <dbReference type="SAM" id="MobiDB-lite"/>
    </source>
</evidence>
<dbReference type="AlphaFoldDB" id="A0AAQ4RB33"/>
<dbReference type="GO" id="GO:0030425">
    <property type="term" value="C:dendrite"/>
    <property type="evidence" value="ECO:0007669"/>
    <property type="project" value="TreeGrafter"/>
</dbReference>
<dbReference type="Ensembl" id="ENSGACT00000058140.1">
    <property type="protein sequence ID" value="ENSGACP00000060220.1"/>
    <property type="gene ID" value="ENSGACG00000002669.2"/>
</dbReference>
<protein>
    <recommendedName>
        <fullName evidence="2">Neurochondrin</fullName>
    </recommendedName>
</protein>
<dbReference type="SUPFAM" id="SSF48371">
    <property type="entry name" value="ARM repeat"/>
    <property type="match status" value="1"/>
</dbReference>
<keyword evidence="5" id="KW-1185">Reference proteome</keyword>
<dbReference type="Proteomes" id="UP000007635">
    <property type="component" value="Chromosome X"/>
</dbReference>
<comment type="similarity">
    <text evidence="1">Belongs to the neurochondrin family.</text>
</comment>
<evidence type="ECO:0000313" key="5">
    <source>
        <dbReference type="Proteomes" id="UP000007635"/>
    </source>
</evidence>
<name>A0AAQ4RB33_GASAC</name>
<feature type="region of interest" description="Disordered" evidence="3">
    <location>
        <begin position="222"/>
        <end position="286"/>
    </location>
</feature>
<evidence type="ECO:0000256" key="1">
    <source>
        <dbReference type="ARBA" id="ARBA00006927"/>
    </source>
</evidence>